<organism evidence="2 3">
    <name type="scientific">Mycobacterium phage Sheen</name>
    <dbReference type="NCBI Taxonomy" id="1589274"/>
    <lineage>
        <taxon>Viruses</taxon>
        <taxon>Duplodnaviria</taxon>
        <taxon>Heunggongvirae</taxon>
        <taxon>Uroviricota</taxon>
        <taxon>Caudoviricetes</taxon>
        <taxon>Sheenvirus</taxon>
        <taxon>Sheenvirus Sheen</taxon>
    </lineage>
</organism>
<reference evidence="2 3" key="1">
    <citation type="submission" date="2014-12" db="EMBL/GenBank/DDBJ databases">
        <authorList>
            <person name="Cote D."/>
            <person name="Daigle Z."/>
            <person name="Borges K.M."/>
            <person name="Adams S.D."/>
            <person name="Alvey R.M."/>
            <person name="Barekzi N."/>
            <person name="Beal Z.N."/>
            <person name="Briggs L.A."/>
            <person name="Brown T."/>
            <person name="Coomans R.J."/>
            <person name="D'Elia T."/>
            <person name="Doss J.H."/>
            <person name="Ellsworth J.A."/>
            <person name="Ettinger W.F."/>
            <person name="Fox D.J."/>
            <person name="Gauthier D.T."/>
            <person name="Andriolo J.M."/>
            <person name="Grubb S."/>
            <person name="Gugssa A.H."/>
            <person name="Hauser C.R."/>
            <person name="Hull A.K."/>
            <person name="Jackson N."/>
            <person name="Kart M.U."/>
            <person name="Korey C.A."/>
            <person name="Makemson J."/>
            <person name="McKinney A.L."/>
            <person name="Nelson P.R."/>
            <person name="Newman R.H."/>
            <person name="Powell G."/>
            <person name="Rodriguez-Lanetty M."/>
            <person name="Royer D."/>
            <person name="Sabila M.H."/>
            <person name="Sadana R."/>
            <person name="Saha S."/>
            <person name="Sangster N."/>
            <person name="Slowan-Pomeroy T."/>
            <person name="Urbinati C.R."/>
            <person name="Ward R.E."/>
            <person name="Warner M."/>
            <person name="Williamson B."/>
            <person name="Biederman B."/>
            <person name="Cresawn S.G."/>
            <person name="Bowman C.A."/>
            <person name="Russell D.A."/>
            <person name="Pope W.H."/>
            <person name="Jacobs-Sera D."/>
            <person name="Hendrix R.W."/>
            <person name="Hatfull G.H."/>
        </authorList>
    </citation>
    <scope>NUCLEOTIDE SEQUENCE [LARGE SCALE GENOMIC DNA]</scope>
</reference>
<dbReference type="RefSeq" id="YP_009209105.1">
    <property type="nucleotide sequence ID" value="NC_028914.1"/>
</dbReference>
<name>A0A0B5A5Z3_9CAUD</name>
<dbReference type="GeneID" id="26635447"/>
<evidence type="ECO:0000313" key="3">
    <source>
        <dbReference type="Proteomes" id="UP000031723"/>
    </source>
</evidence>
<dbReference type="EMBL" id="KP273225">
    <property type="protein sequence ID" value="AJD82486.1"/>
    <property type="molecule type" value="Genomic_DNA"/>
</dbReference>
<keyword evidence="1" id="KW-0812">Transmembrane</keyword>
<evidence type="ECO:0000313" key="2">
    <source>
        <dbReference type="EMBL" id="AJD82486.1"/>
    </source>
</evidence>
<protein>
    <submittedName>
        <fullName evidence="2">Uncharacterized protein</fullName>
    </submittedName>
</protein>
<sequence>MTDVIVFAIISALAVLGGTTLFFTA</sequence>
<dbReference type="KEGG" id="vg:26635447"/>
<proteinExistence type="predicted"/>
<keyword evidence="1" id="KW-0472">Membrane</keyword>
<keyword evidence="1" id="KW-1133">Transmembrane helix</keyword>
<dbReference type="Proteomes" id="UP000031723">
    <property type="component" value="Segment"/>
</dbReference>
<keyword evidence="3" id="KW-1185">Reference proteome</keyword>
<evidence type="ECO:0000256" key="1">
    <source>
        <dbReference type="SAM" id="Phobius"/>
    </source>
</evidence>
<accession>A0A0B5A5Z3</accession>
<gene>
    <name evidence="2" type="primary">68</name>
    <name evidence="2" type="ORF">SHEEN_68</name>
</gene>
<feature type="transmembrane region" description="Helical" evidence="1">
    <location>
        <begin position="6"/>
        <end position="24"/>
    </location>
</feature>